<name>A0A3T0N346_9RHOB</name>
<dbReference type="OrthoDB" id="32553at2"/>
<dbReference type="PANTHER" id="PTHR46637:SF1">
    <property type="entry name" value="BLL5188 PROTEIN"/>
    <property type="match status" value="1"/>
</dbReference>
<dbReference type="InterPro" id="IPR052909">
    <property type="entry name" value="Transposase_6_like"/>
</dbReference>
<dbReference type="Proteomes" id="UP000283063">
    <property type="component" value="Chromosome"/>
</dbReference>
<sequence length="89" mass="10257">MNLLINNNWLRWQLAPKEHGVLKTIHNRWKRWSDNGVFALMMAGLAAEHDKEKTARIDATYLKAHPTGTAIPLSIFVKFCLRSFTPLIQ</sequence>
<evidence type="ECO:0008006" key="3">
    <source>
        <dbReference type="Google" id="ProtNLM"/>
    </source>
</evidence>
<gene>
    <name evidence="1" type="ORF">EBB79_11525</name>
</gene>
<organism evidence="1 2">
    <name type="scientific">Parasedimentitalea marina</name>
    <dbReference type="NCBI Taxonomy" id="2483033"/>
    <lineage>
        <taxon>Bacteria</taxon>
        <taxon>Pseudomonadati</taxon>
        <taxon>Pseudomonadota</taxon>
        <taxon>Alphaproteobacteria</taxon>
        <taxon>Rhodobacterales</taxon>
        <taxon>Paracoccaceae</taxon>
        <taxon>Parasedimentitalea</taxon>
    </lineage>
</organism>
<protein>
    <recommendedName>
        <fullName evidence="3">Transposase</fullName>
    </recommendedName>
</protein>
<reference evidence="1 2" key="1">
    <citation type="submission" date="2018-10" db="EMBL/GenBank/DDBJ databases">
        <title>Parasedimentitalea marina sp. nov., a psychrophilic bacterium isolated from deep seawater of the New Britain Trench.</title>
        <authorList>
            <person name="Cao J."/>
        </authorList>
    </citation>
    <scope>NUCLEOTIDE SEQUENCE [LARGE SCALE GENOMIC DNA]</scope>
    <source>
        <strain evidence="1 2">W43</strain>
    </source>
</reference>
<evidence type="ECO:0000313" key="1">
    <source>
        <dbReference type="EMBL" id="AZV78448.1"/>
    </source>
</evidence>
<proteinExistence type="predicted"/>
<dbReference type="EMBL" id="CP033219">
    <property type="protein sequence ID" value="AZV78448.1"/>
    <property type="molecule type" value="Genomic_DNA"/>
</dbReference>
<dbReference type="AlphaFoldDB" id="A0A3T0N346"/>
<dbReference type="PANTHER" id="PTHR46637">
    <property type="entry name" value="TIS1421-TRANSPOSASE PROTEIN A"/>
    <property type="match status" value="1"/>
</dbReference>
<keyword evidence="2" id="KW-1185">Reference proteome</keyword>
<dbReference type="KEGG" id="sedi:EBB79_11525"/>
<accession>A0A3T0N346</accession>
<evidence type="ECO:0000313" key="2">
    <source>
        <dbReference type="Proteomes" id="UP000283063"/>
    </source>
</evidence>